<accession>A0A699IYZ8</accession>
<evidence type="ECO:0000313" key="1">
    <source>
        <dbReference type="EMBL" id="GEZ98131.1"/>
    </source>
</evidence>
<feature type="non-terminal residue" evidence="1">
    <location>
        <position position="1"/>
    </location>
</feature>
<feature type="non-terminal residue" evidence="1">
    <location>
        <position position="72"/>
    </location>
</feature>
<reference evidence="1" key="1">
    <citation type="journal article" date="2019" name="Sci. Rep.">
        <title>Draft genome of Tanacetum cinerariifolium, the natural source of mosquito coil.</title>
        <authorList>
            <person name="Yamashiro T."/>
            <person name="Shiraishi A."/>
            <person name="Satake H."/>
            <person name="Nakayama K."/>
        </authorList>
    </citation>
    <scope>NUCLEOTIDE SEQUENCE</scope>
</reference>
<gene>
    <name evidence="1" type="ORF">Tci_570104</name>
</gene>
<sequence length="72" mass="8396">SLRIFFEQRIDAIMVIEEELGMSKNEGFMEMLWDELYRLESSMEDVEGVCGATAYLEQKGEMWPFVGPRNVL</sequence>
<proteinExistence type="predicted"/>
<dbReference type="AlphaFoldDB" id="A0A699IYZ8"/>
<organism evidence="1">
    <name type="scientific">Tanacetum cinerariifolium</name>
    <name type="common">Dalmatian daisy</name>
    <name type="synonym">Chrysanthemum cinerariifolium</name>
    <dbReference type="NCBI Taxonomy" id="118510"/>
    <lineage>
        <taxon>Eukaryota</taxon>
        <taxon>Viridiplantae</taxon>
        <taxon>Streptophyta</taxon>
        <taxon>Embryophyta</taxon>
        <taxon>Tracheophyta</taxon>
        <taxon>Spermatophyta</taxon>
        <taxon>Magnoliopsida</taxon>
        <taxon>eudicotyledons</taxon>
        <taxon>Gunneridae</taxon>
        <taxon>Pentapetalae</taxon>
        <taxon>asterids</taxon>
        <taxon>campanulids</taxon>
        <taxon>Asterales</taxon>
        <taxon>Asteraceae</taxon>
        <taxon>Asteroideae</taxon>
        <taxon>Anthemideae</taxon>
        <taxon>Anthemidinae</taxon>
        <taxon>Tanacetum</taxon>
    </lineage>
</organism>
<dbReference type="EMBL" id="BKCJ010350951">
    <property type="protein sequence ID" value="GEZ98131.1"/>
    <property type="molecule type" value="Genomic_DNA"/>
</dbReference>
<name>A0A699IYZ8_TANCI</name>
<comment type="caution">
    <text evidence="1">The sequence shown here is derived from an EMBL/GenBank/DDBJ whole genome shotgun (WGS) entry which is preliminary data.</text>
</comment>
<protein>
    <submittedName>
        <fullName evidence="1">Uncharacterized protein</fullName>
    </submittedName>
</protein>